<name>A0ABV0Z6F6_9TELE</name>
<protein>
    <submittedName>
        <fullName evidence="2">Uncharacterized protein</fullName>
    </submittedName>
</protein>
<dbReference type="Proteomes" id="UP001469553">
    <property type="component" value="Unassembled WGS sequence"/>
</dbReference>
<evidence type="ECO:0000313" key="2">
    <source>
        <dbReference type="EMBL" id="MEQ2301474.1"/>
    </source>
</evidence>
<feature type="chain" id="PRO_5047536459" evidence="1">
    <location>
        <begin position="18"/>
        <end position="104"/>
    </location>
</feature>
<keyword evidence="1" id="KW-0732">Signal</keyword>
<accession>A0ABV0Z6F6</accession>
<dbReference type="EMBL" id="JAHRIP010052810">
    <property type="protein sequence ID" value="MEQ2301474.1"/>
    <property type="molecule type" value="Genomic_DNA"/>
</dbReference>
<reference evidence="2 3" key="1">
    <citation type="submission" date="2021-06" db="EMBL/GenBank/DDBJ databases">
        <authorList>
            <person name="Palmer J.M."/>
        </authorList>
    </citation>
    <scope>NUCLEOTIDE SEQUENCE [LARGE SCALE GENOMIC DNA]</scope>
    <source>
        <strain evidence="2 3">AS_MEX2019</strain>
        <tissue evidence="2">Muscle</tissue>
    </source>
</reference>
<evidence type="ECO:0000256" key="1">
    <source>
        <dbReference type="SAM" id="SignalP"/>
    </source>
</evidence>
<organism evidence="2 3">
    <name type="scientific">Ameca splendens</name>
    <dbReference type="NCBI Taxonomy" id="208324"/>
    <lineage>
        <taxon>Eukaryota</taxon>
        <taxon>Metazoa</taxon>
        <taxon>Chordata</taxon>
        <taxon>Craniata</taxon>
        <taxon>Vertebrata</taxon>
        <taxon>Euteleostomi</taxon>
        <taxon>Actinopterygii</taxon>
        <taxon>Neopterygii</taxon>
        <taxon>Teleostei</taxon>
        <taxon>Neoteleostei</taxon>
        <taxon>Acanthomorphata</taxon>
        <taxon>Ovalentaria</taxon>
        <taxon>Atherinomorphae</taxon>
        <taxon>Cyprinodontiformes</taxon>
        <taxon>Goodeidae</taxon>
        <taxon>Ameca</taxon>
    </lineage>
</organism>
<comment type="caution">
    <text evidence="2">The sequence shown here is derived from an EMBL/GenBank/DDBJ whole genome shotgun (WGS) entry which is preliminary data.</text>
</comment>
<sequence length="104" mass="11574">MAFFVCILALLAKHILSTESVLIILHNDVHSETETGLPAAVPCLSVQFNLLCGLCLMSRGETLDIKRYDVQTKAVWFNKQENKFSGTILKYVTRKMIGKAMAQG</sequence>
<keyword evidence="3" id="KW-1185">Reference proteome</keyword>
<feature type="signal peptide" evidence="1">
    <location>
        <begin position="1"/>
        <end position="17"/>
    </location>
</feature>
<evidence type="ECO:0000313" key="3">
    <source>
        <dbReference type="Proteomes" id="UP001469553"/>
    </source>
</evidence>
<proteinExistence type="predicted"/>
<gene>
    <name evidence="2" type="ORF">AMECASPLE_036456</name>
</gene>